<evidence type="ECO:0000259" key="1">
    <source>
        <dbReference type="Pfam" id="PF05050"/>
    </source>
</evidence>
<evidence type="ECO:0000313" key="2">
    <source>
        <dbReference type="EMBL" id="SFL08481.1"/>
    </source>
</evidence>
<dbReference type="InterPro" id="IPR006342">
    <property type="entry name" value="FkbM_mtfrase"/>
</dbReference>
<dbReference type="PANTHER" id="PTHR36973">
    <property type="entry name" value="SLL1456 PROTEIN-RELATED"/>
    <property type="match status" value="1"/>
</dbReference>
<keyword evidence="3" id="KW-1185">Reference proteome</keyword>
<dbReference type="InterPro" id="IPR053188">
    <property type="entry name" value="FkbM_Methyltransferase"/>
</dbReference>
<proteinExistence type="predicted"/>
<reference evidence="2 3" key="1">
    <citation type="submission" date="2016-10" db="EMBL/GenBank/DDBJ databases">
        <authorList>
            <person name="de Groot N.N."/>
        </authorList>
    </citation>
    <scope>NUCLEOTIDE SEQUENCE [LARGE SCALE GENOMIC DNA]</scope>
    <source>
        <strain evidence="2 3">DSM 19981</strain>
    </source>
</reference>
<dbReference type="SUPFAM" id="SSF53335">
    <property type="entry name" value="S-adenosyl-L-methionine-dependent methyltransferases"/>
    <property type="match status" value="1"/>
</dbReference>
<dbReference type="InterPro" id="IPR029063">
    <property type="entry name" value="SAM-dependent_MTases_sf"/>
</dbReference>
<dbReference type="EMBL" id="FOSQ01000018">
    <property type="protein sequence ID" value="SFL08481.1"/>
    <property type="molecule type" value="Genomic_DNA"/>
</dbReference>
<dbReference type="AlphaFoldDB" id="A0A1I4EWG4"/>
<dbReference type="STRING" id="1123062.SAMN02745775_11864"/>
<dbReference type="OrthoDB" id="292760at2"/>
<name>A0A1I4EWG4_9PROT</name>
<keyword evidence="2" id="KW-0489">Methyltransferase</keyword>
<gene>
    <name evidence="2" type="ORF">SAMN02745775_11864</name>
</gene>
<dbReference type="RefSeq" id="WP_092963073.1">
    <property type="nucleotide sequence ID" value="NZ_FOSQ01000018.1"/>
</dbReference>
<organism evidence="2 3">
    <name type="scientific">Falsiroseomonas stagni DSM 19981</name>
    <dbReference type="NCBI Taxonomy" id="1123062"/>
    <lineage>
        <taxon>Bacteria</taxon>
        <taxon>Pseudomonadati</taxon>
        <taxon>Pseudomonadota</taxon>
        <taxon>Alphaproteobacteria</taxon>
        <taxon>Acetobacterales</taxon>
        <taxon>Roseomonadaceae</taxon>
        <taxon>Falsiroseomonas</taxon>
    </lineage>
</organism>
<dbReference type="NCBIfam" id="TIGR01444">
    <property type="entry name" value="fkbM_fam"/>
    <property type="match status" value="1"/>
</dbReference>
<protein>
    <submittedName>
        <fullName evidence="2">Methyltransferase, FkbM family</fullName>
    </submittedName>
</protein>
<dbReference type="Proteomes" id="UP000199473">
    <property type="component" value="Unassembled WGS sequence"/>
</dbReference>
<dbReference type="Pfam" id="PF05050">
    <property type="entry name" value="Methyltransf_21"/>
    <property type="match status" value="1"/>
</dbReference>
<feature type="domain" description="Methyltransferase FkbM" evidence="1">
    <location>
        <begin position="53"/>
        <end position="192"/>
    </location>
</feature>
<evidence type="ECO:0000313" key="3">
    <source>
        <dbReference type="Proteomes" id="UP000199473"/>
    </source>
</evidence>
<dbReference type="PANTHER" id="PTHR36973:SF4">
    <property type="entry name" value="NODULATION PROTEIN"/>
    <property type="match status" value="1"/>
</dbReference>
<accession>A0A1I4EWG4</accession>
<dbReference type="GO" id="GO:0008171">
    <property type="term" value="F:O-methyltransferase activity"/>
    <property type="evidence" value="ECO:0007669"/>
    <property type="project" value="TreeGrafter"/>
</dbReference>
<keyword evidence="2" id="KW-0808">Transferase</keyword>
<sequence>MDVVVTSWKRRIANAIEQVSGALVIPPHEVHLGPERMHLRRFFKHFGVDCVFDIGANAGQYAEMLREAVGFRGPIISYEPIPELAAQLQRRAAGDPGWHVEALALDREAGPALFNVMADSQFSSLRQPSQDQPGIFRADNLVRRQVPVLRTTLAREFARWQDRLHFRRPFLKMDTQGNDLAVVEGAEDALQSFVGLQSELAIRRLYEGAAGYAETIAGYEARGFELSALVPNNAGHFPLLVEIDCLMYRRDAAQVG</sequence>
<dbReference type="GO" id="GO:0032259">
    <property type="term" value="P:methylation"/>
    <property type="evidence" value="ECO:0007669"/>
    <property type="project" value="UniProtKB-KW"/>
</dbReference>
<dbReference type="Gene3D" id="3.40.50.150">
    <property type="entry name" value="Vaccinia Virus protein VP39"/>
    <property type="match status" value="1"/>
</dbReference>